<name>A0A7W1XT31_9BACL</name>
<accession>A0A7W1XT31</accession>
<dbReference type="Pfam" id="PF26301">
    <property type="entry name" value="spore_CmpA"/>
    <property type="match status" value="1"/>
</dbReference>
<keyword evidence="2" id="KW-1185">Reference proteome</keyword>
<sequence length="49" mass="6174">MPRWLIKQMMCAFHKKDRRQIIFLNQCWFAYLNKRKTAFLRTPDRTHFS</sequence>
<evidence type="ECO:0000313" key="2">
    <source>
        <dbReference type="Proteomes" id="UP000538292"/>
    </source>
</evidence>
<dbReference type="AlphaFoldDB" id="A0A7W1XT31"/>
<organism evidence="1 2">
    <name type="scientific">Thermoactinomyces mirandus</name>
    <dbReference type="NCBI Taxonomy" id="2756294"/>
    <lineage>
        <taxon>Bacteria</taxon>
        <taxon>Bacillati</taxon>
        <taxon>Bacillota</taxon>
        <taxon>Bacilli</taxon>
        <taxon>Bacillales</taxon>
        <taxon>Thermoactinomycetaceae</taxon>
        <taxon>Thermoactinomyces</taxon>
    </lineage>
</organism>
<dbReference type="InterPro" id="IPR047764">
    <property type="entry name" value="CmpA"/>
</dbReference>
<dbReference type="NCBIfam" id="NF033225">
    <property type="entry name" value="spore_CmpA"/>
    <property type="match status" value="1"/>
</dbReference>
<gene>
    <name evidence="1" type="primary">cmpA</name>
    <name evidence="1" type="ORF">H2C83_09945</name>
</gene>
<reference evidence="1 2" key="1">
    <citation type="submission" date="2020-07" db="EMBL/GenBank/DDBJ databases">
        <title>Thermoactinomyces phylogeny.</title>
        <authorList>
            <person name="Dunlap C."/>
        </authorList>
    </citation>
    <scope>NUCLEOTIDE SEQUENCE [LARGE SCALE GENOMIC DNA]</scope>
    <source>
        <strain evidence="1 2">AMNI-1</strain>
    </source>
</reference>
<dbReference type="EMBL" id="JACEOL010000032">
    <property type="protein sequence ID" value="MBA4602627.1"/>
    <property type="molecule type" value="Genomic_DNA"/>
</dbReference>
<dbReference type="RefSeq" id="WP_181740362.1">
    <property type="nucleotide sequence ID" value="NZ_JACEOL010000032.1"/>
</dbReference>
<comment type="caution">
    <text evidence="1">The sequence shown here is derived from an EMBL/GenBank/DDBJ whole genome shotgun (WGS) entry which is preliminary data.</text>
</comment>
<dbReference type="Proteomes" id="UP000538292">
    <property type="component" value="Unassembled WGS sequence"/>
</dbReference>
<evidence type="ECO:0000313" key="1">
    <source>
        <dbReference type="EMBL" id="MBA4602627.1"/>
    </source>
</evidence>
<proteinExistence type="predicted"/>
<protein>
    <submittedName>
        <fullName evidence="1">Cortex morphogenetic protein CmpA</fullName>
    </submittedName>
</protein>